<dbReference type="HAMAP" id="MF_00236">
    <property type="entry name" value="TatA_E"/>
    <property type="match status" value="1"/>
</dbReference>
<keyword evidence="5 9" id="KW-0653">Protein transport</keyword>
<dbReference type="NCBIfam" id="TIGR01411">
    <property type="entry name" value="tatAE"/>
    <property type="match status" value="1"/>
</dbReference>
<gene>
    <name evidence="9" type="primary">tatA</name>
    <name evidence="10" type="ORF">I0Q91_00785</name>
</gene>
<reference evidence="10" key="1">
    <citation type="submission" date="2020-11" db="EMBL/GenBank/DDBJ databases">
        <title>Halonatronomonas betainensis gen. nov., sp. nov. a novel haloalkaliphilic representative of the family Halanaerobiacae capable of betaine degradation.</title>
        <authorList>
            <person name="Boltyanskaya Y."/>
            <person name="Kevbrin V."/>
            <person name="Detkova E."/>
            <person name="Grouzdev D.S."/>
            <person name="Koziaeva V."/>
            <person name="Zhilina T."/>
        </authorList>
    </citation>
    <scope>NUCLEOTIDE SEQUENCE</scope>
    <source>
        <strain evidence="10">Z-7014</strain>
    </source>
</reference>
<proteinExistence type="inferred from homology"/>
<dbReference type="AlphaFoldDB" id="A0A931ASW9"/>
<dbReference type="InterPro" id="IPR006312">
    <property type="entry name" value="TatA/E"/>
</dbReference>
<keyword evidence="7 9" id="KW-0811">Translocation</keyword>
<evidence type="ECO:0000256" key="2">
    <source>
        <dbReference type="ARBA" id="ARBA00022448"/>
    </source>
</evidence>
<dbReference type="NCBIfam" id="NF011430">
    <property type="entry name" value="PRK14861.1"/>
    <property type="match status" value="1"/>
</dbReference>
<evidence type="ECO:0000256" key="3">
    <source>
        <dbReference type="ARBA" id="ARBA00022475"/>
    </source>
</evidence>
<comment type="subunit">
    <text evidence="9">Forms a complex with TatC.</text>
</comment>
<name>A0A931ASW9_9FIRM</name>
<dbReference type="InterPro" id="IPR003369">
    <property type="entry name" value="TatA/B/E"/>
</dbReference>
<evidence type="ECO:0000256" key="5">
    <source>
        <dbReference type="ARBA" id="ARBA00022927"/>
    </source>
</evidence>
<comment type="subcellular location">
    <subcellularLocation>
        <location evidence="1 9">Cell membrane</location>
        <topology evidence="1 9">Single-pass membrane protein</topology>
    </subcellularLocation>
</comment>
<dbReference type="PANTHER" id="PTHR42982">
    <property type="entry name" value="SEC-INDEPENDENT PROTEIN TRANSLOCASE PROTEIN TATA"/>
    <property type="match status" value="1"/>
</dbReference>
<dbReference type="GO" id="GO:0033281">
    <property type="term" value="C:TAT protein transport complex"/>
    <property type="evidence" value="ECO:0007669"/>
    <property type="project" value="UniProtKB-UniRule"/>
</dbReference>
<comment type="similarity">
    <text evidence="9">Belongs to the TatA/E family.</text>
</comment>
<keyword evidence="11" id="KW-1185">Reference proteome</keyword>
<sequence>MFGLGAPELGIILVIVLIIFGPSKLPEIGKAIGSGLGELKKATKEVEESVSLDDE</sequence>
<comment type="function">
    <text evidence="9">Part of the twin-arginine translocation (Tat) system that transports large folded proteins containing a characteristic twin-arginine motif in their signal peptide across membranes. TatA could form the protein-conducting channel of the Tat system.</text>
</comment>
<feature type="transmembrane region" description="Helical" evidence="9">
    <location>
        <begin position="6"/>
        <end position="23"/>
    </location>
</feature>
<dbReference type="GO" id="GO:0043953">
    <property type="term" value="P:protein transport by the Tat complex"/>
    <property type="evidence" value="ECO:0007669"/>
    <property type="project" value="UniProtKB-UniRule"/>
</dbReference>
<dbReference type="PRINTS" id="PR01506">
    <property type="entry name" value="TATBPROTEIN"/>
</dbReference>
<keyword evidence="3 9" id="KW-1003">Cell membrane</keyword>
<keyword evidence="8 9" id="KW-0472">Membrane</keyword>
<dbReference type="GO" id="GO:0008320">
    <property type="term" value="F:protein transmembrane transporter activity"/>
    <property type="evidence" value="ECO:0007669"/>
    <property type="project" value="UniProtKB-UniRule"/>
</dbReference>
<comment type="caution">
    <text evidence="10">The sequence shown here is derived from an EMBL/GenBank/DDBJ whole genome shotgun (WGS) entry which is preliminary data.</text>
</comment>
<evidence type="ECO:0000256" key="9">
    <source>
        <dbReference type="HAMAP-Rule" id="MF_00236"/>
    </source>
</evidence>
<keyword evidence="4 9" id="KW-0812">Transmembrane</keyword>
<evidence type="ECO:0000256" key="1">
    <source>
        <dbReference type="ARBA" id="ARBA00004162"/>
    </source>
</evidence>
<dbReference type="EMBL" id="JADPIE010000001">
    <property type="protein sequence ID" value="MBF8435601.1"/>
    <property type="molecule type" value="Genomic_DNA"/>
</dbReference>
<organism evidence="10 11">
    <name type="scientific">Halonatronomonas betaini</name>
    <dbReference type="NCBI Taxonomy" id="2778430"/>
    <lineage>
        <taxon>Bacteria</taxon>
        <taxon>Bacillati</taxon>
        <taxon>Bacillota</taxon>
        <taxon>Clostridia</taxon>
        <taxon>Halanaerobiales</taxon>
        <taxon>Halarsenatibacteraceae</taxon>
        <taxon>Halonatronomonas</taxon>
    </lineage>
</organism>
<protein>
    <recommendedName>
        <fullName evidence="9">Sec-independent protein translocase protein TatA</fullName>
    </recommendedName>
</protein>
<keyword evidence="6 9" id="KW-1133">Transmembrane helix</keyword>
<accession>A0A931ASW9</accession>
<dbReference type="Proteomes" id="UP000621436">
    <property type="component" value="Unassembled WGS sequence"/>
</dbReference>
<dbReference type="Gene3D" id="1.20.5.3310">
    <property type="match status" value="1"/>
</dbReference>
<dbReference type="PANTHER" id="PTHR42982:SF1">
    <property type="entry name" value="SEC-INDEPENDENT PROTEIN TRANSLOCASE PROTEIN TATA"/>
    <property type="match status" value="1"/>
</dbReference>
<evidence type="ECO:0000256" key="6">
    <source>
        <dbReference type="ARBA" id="ARBA00022989"/>
    </source>
</evidence>
<evidence type="ECO:0000313" key="10">
    <source>
        <dbReference type="EMBL" id="MBF8435601.1"/>
    </source>
</evidence>
<evidence type="ECO:0000313" key="11">
    <source>
        <dbReference type="Proteomes" id="UP000621436"/>
    </source>
</evidence>
<keyword evidence="2 9" id="KW-0813">Transport</keyword>
<evidence type="ECO:0000256" key="7">
    <source>
        <dbReference type="ARBA" id="ARBA00023010"/>
    </source>
</evidence>
<evidence type="ECO:0000256" key="4">
    <source>
        <dbReference type="ARBA" id="ARBA00022692"/>
    </source>
</evidence>
<dbReference type="RefSeq" id="WP_270452244.1">
    <property type="nucleotide sequence ID" value="NZ_JADPIE010000001.1"/>
</dbReference>
<dbReference type="Pfam" id="PF02416">
    <property type="entry name" value="TatA_B_E"/>
    <property type="match status" value="1"/>
</dbReference>
<evidence type="ECO:0000256" key="8">
    <source>
        <dbReference type="ARBA" id="ARBA00023136"/>
    </source>
</evidence>